<reference evidence="2 3" key="1">
    <citation type="journal article" date="2023" name="Microbiol. Resour. Announc.">
        <title>Complete Genome Sequence of Imperialibacter roseus strain P4T.</title>
        <authorList>
            <person name="Tizabi D.R."/>
            <person name="Bachvaroff T."/>
            <person name="Hill R.T."/>
        </authorList>
    </citation>
    <scope>NUCLEOTIDE SEQUENCE [LARGE SCALE GENOMIC DNA]</scope>
    <source>
        <strain evidence="2 3">P4T</strain>
    </source>
</reference>
<dbReference type="SUPFAM" id="SSF49299">
    <property type="entry name" value="PKD domain"/>
    <property type="match status" value="1"/>
</dbReference>
<sequence>MKFIVCLVIFLITLFNGMLASHIRGGYIRVVSGNGSLTYKFEVIGFTDTGSSVGFGGGELDFGDGTIISLEGGDATHETILLGNETSLTKYTISHTYQAPGAYTVRVKEFFRNASVINMENSVETPFFVSTQVIVDPFFGANSTPELGVFPAVFSRAGSRFFSAVGSKDEQGDSLVYSLAVPLRDFAEEVYSYRWPNDISFYAGENRGETPVLKLDKLSGQLTWDTPELAGEFGMAYKVIEYRKVDGEVHKLSETTVDLQIINVESDMLPPNIDFDYQVVSNGRIDFIVGYETLAADSLEWSFYSSGLLNWDGADINGHQLTDTIAGGAGFNGFVALPQSAAKPIYFVLAARSLNRLNPFKTVKSFAVNPTGEEYVINAVGHPKEAVILRTYPNPVAGTMTIQFPELNEVKVQEIELINAAGQSILKTGIPINGNLATLNTEDLPGGIYLLRTSLGQQIYYSRFIKE</sequence>
<dbReference type="Pfam" id="PF18962">
    <property type="entry name" value="Por_Secre_tail"/>
    <property type="match status" value="1"/>
</dbReference>
<evidence type="ECO:0000313" key="3">
    <source>
        <dbReference type="Proteomes" id="UP001302349"/>
    </source>
</evidence>
<accession>A0ABZ0ITI5</accession>
<dbReference type="NCBIfam" id="TIGR04183">
    <property type="entry name" value="Por_Secre_tail"/>
    <property type="match status" value="1"/>
</dbReference>
<evidence type="ECO:0000313" key="2">
    <source>
        <dbReference type="EMBL" id="WOK07827.1"/>
    </source>
</evidence>
<protein>
    <submittedName>
        <fullName evidence="2">T9SS type A sorting domain-containing protein</fullName>
    </submittedName>
</protein>
<dbReference type="Proteomes" id="UP001302349">
    <property type="component" value="Chromosome"/>
</dbReference>
<dbReference type="Gene3D" id="2.60.40.10">
    <property type="entry name" value="Immunoglobulins"/>
    <property type="match status" value="1"/>
</dbReference>
<proteinExistence type="predicted"/>
<organism evidence="2 3">
    <name type="scientific">Imperialibacter roseus</name>
    <dbReference type="NCBI Taxonomy" id="1324217"/>
    <lineage>
        <taxon>Bacteria</taxon>
        <taxon>Pseudomonadati</taxon>
        <taxon>Bacteroidota</taxon>
        <taxon>Cytophagia</taxon>
        <taxon>Cytophagales</taxon>
        <taxon>Flammeovirgaceae</taxon>
        <taxon>Imperialibacter</taxon>
    </lineage>
</organism>
<gene>
    <name evidence="2" type="ORF">RT717_04200</name>
</gene>
<dbReference type="InterPro" id="IPR035986">
    <property type="entry name" value="PKD_dom_sf"/>
</dbReference>
<keyword evidence="3" id="KW-1185">Reference proteome</keyword>
<dbReference type="InterPro" id="IPR026444">
    <property type="entry name" value="Secre_tail"/>
</dbReference>
<dbReference type="EMBL" id="CP136051">
    <property type="protein sequence ID" value="WOK07827.1"/>
    <property type="molecule type" value="Genomic_DNA"/>
</dbReference>
<name>A0ABZ0ITI5_9BACT</name>
<evidence type="ECO:0000259" key="1">
    <source>
        <dbReference type="Pfam" id="PF18962"/>
    </source>
</evidence>
<feature type="domain" description="Secretion system C-terminal sorting" evidence="1">
    <location>
        <begin position="392"/>
        <end position="465"/>
    </location>
</feature>
<dbReference type="RefSeq" id="WP_317490476.1">
    <property type="nucleotide sequence ID" value="NZ_CP136051.1"/>
</dbReference>
<dbReference type="InterPro" id="IPR013783">
    <property type="entry name" value="Ig-like_fold"/>
</dbReference>